<dbReference type="OrthoDB" id="3723182at2"/>
<dbReference type="CDD" id="cd02142">
    <property type="entry name" value="McbC_SagB-like_oxidoreductase"/>
    <property type="match status" value="1"/>
</dbReference>
<evidence type="ECO:0000259" key="1">
    <source>
        <dbReference type="Pfam" id="PF00881"/>
    </source>
</evidence>
<dbReference type="Proteomes" id="UP000266895">
    <property type="component" value="Chromosome"/>
</dbReference>
<feature type="domain" description="Nitroreductase" evidence="1">
    <location>
        <begin position="284"/>
        <end position="461"/>
    </location>
</feature>
<dbReference type="Pfam" id="PF00881">
    <property type="entry name" value="Nitroreductase"/>
    <property type="match status" value="1"/>
</dbReference>
<organism evidence="3 4">
    <name type="scientific">Actinomyces howellii</name>
    <dbReference type="NCBI Taxonomy" id="52771"/>
    <lineage>
        <taxon>Bacteria</taxon>
        <taxon>Bacillati</taxon>
        <taxon>Actinomycetota</taxon>
        <taxon>Actinomycetes</taxon>
        <taxon>Actinomycetales</taxon>
        <taxon>Actinomycetaceae</taxon>
        <taxon>Actinomyces</taxon>
    </lineage>
</organism>
<evidence type="ECO:0000313" key="3">
    <source>
        <dbReference type="EMBL" id="VEG27710.1"/>
    </source>
</evidence>
<dbReference type="Pfam" id="PF22767">
    <property type="entry name" value="ThcOx"/>
    <property type="match status" value="1"/>
</dbReference>
<dbReference type="InterPro" id="IPR029479">
    <property type="entry name" value="Nitroreductase"/>
</dbReference>
<keyword evidence="4" id="KW-1185">Reference proteome</keyword>
<dbReference type="SUPFAM" id="SSF55469">
    <property type="entry name" value="FMN-dependent nitroreductase-like"/>
    <property type="match status" value="1"/>
</dbReference>
<dbReference type="InterPro" id="IPR000415">
    <property type="entry name" value="Nitroreductase-like"/>
</dbReference>
<dbReference type="PANTHER" id="PTHR43745:SF2">
    <property type="entry name" value="NITROREDUCTASE MJ1384-RELATED"/>
    <property type="match status" value="1"/>
</dbReference>
<dbReference type="GO" id="GO:0016491">
    <property type="term" value="F:oxidoreductase activity"/>
    <property type="evidence" value="ECO:0007669"/>
    <property type="project" value="InterPro"/>
</dbReference>
<sequence>MSMSRNDGRETESISSPDTLGCRARLIDGVYVVRNHEQNNVSLVCWPRKFELGTATNSVLQLLADLSESGVVVDIETWYEVELASSCHQETTNILARLIAYGWTKIDVPVGDRGMLCLTPREVPAATFSTTNYESTCTLSKFAVVTQEDREWTIELPHSWCDVMISDIAVVDAILEVGASTSVVDLSHRIHRSLFMWAGLLVDPAKEVATLMSAQWSPHELWFHSKTRRFGRQRDYGGTFWAADRFDPPPFQPKPSGSSDVVQLDSFDEETARLSFGTLYDVAERRKSHRKHDDANPIHRRQLSEFLYRTMRVRALHVEDGFEYANKPYPSGGSAYETETYLLVRLVEGVPPGLWRYDSQAHALVCVRSGIRNEHVQALLRSVTKSSTEDTQPQAVVFLAPRFSRIMWKYEQIGYSVMVKNVGVVMAMMSLVATDMGLACCAIGSGDSDSFNRAIGVDPLECSSVGEMTLGSYG</sequence>
<dbReference type="InterPro" id="IPR052544">
    <property type="entry name" value="Bacteriocin_Proc_Enz"/>
</dbReference>
<evidence type="ECO:0000259" key="2">
    <source>
        <dbReference type="Pfam" id="PF22767"/>
    </source>
</evidence>
<proteinExistence type="predicted"/>
<dbReference type="Gene3D" id="3.40.109.10">
    <property type="entry name" value="NADH Oxidase"/>
    <property type="match status" value="1"/>
</dbReference>
<dbReference type="InterPro" id="IPR020051">
    <property type="entry name" value="SagB-type_dehydrogenase"/>
</dbReference>
<reference evidence="3 4" key="1">
    <citation type="submission" date="2018-12" db="EMBL/GenBank/DDBJ databases">
        <authorList>
            <consortium name="Pathogen Informatics"/>
        </authorList>
    </citation>
    <scope>NUCLEOTIDE SEQUENCE [LARGE SCALE GENOMIC DNA]</scope>
    <source>
        <strain evidence="3 4">NCTC11636</strain>
    </source>
</reference>
<accession>A0A3S4SMJ8</accession>
<dbReference type="InterPro" id="IPR054488">
    <property type="entry name" value="ThcOx_dom2"/>
</dbReference>
<dbReference type="EMBL" id="LR134350">
    <property type="protein sequence ID" value="VEG27710.1"/>
    <property type="molecule type" value="Genomic_DNA"/>
</dbReference>
<protein>
    <submittedName>
        <fullName evidence="3">SagB-type dehydrogenase domain</fullName>
    </submittedName>
</protein>
<dbReference type="KEGG" id="ahw:NCTC11636_01130"/>
<name>A0A3S4SMJ8_9ACTO</name>
<dbReference type="PANTHER" id="PTHR43745">
    <property type="entry name" value="NITROREDUCTASE MJ1384-RELATED"/>
    <property type="match status" value="1"/>
</dbReference>
<dbReference type="NCBIfam" id="TIGR03605">
    <property type="entry name" value="antibiot_sagB"/>
    <property type="match status" value="1"/>
</dbReference>
<dbReference type="AlphaFoldDB" id="A0A3S4SMJ8"/>
<evidence type="ECO:0000313" key="4">
    <source>
        <dbReference type="Proteomes" id="UP000266895"/>
    </source>
</evidence>
<gene>
    <name evidence="3" type="ORF">NCTC11636_01130</name>
</gene>
<feature type="domain" description="Cyanobactin oxidase ThcOx second" evidence="2">
    <location>
        <begin position="138"/>
        <end position="229"/>
    </location>
</feature>